<dbReference type="OrthoDB" id="76388at2759"/>
<dbReference type="Proteomes" id="UP000094336">
    <property type="component" value="Unassembled WGS sequence"/>
</dbReference>
<keyword evidence="12" id="KW-1185">Reference proteome</keyword>
<keyword evidence="6 8" id="KW-0326">Glycosidase</keyword>
<dbReference type="Gene3D" id="3.10.50.10">
    <property type="match status" value="1"/>
</dbReference>
<dbReference type="GO" id="GO:0030435">
    <property type="term" value="P:sporulation resulting in formation of a cellular spore"/>
    <property type="evidence" value="ECO:0007669"/>
    <property type="project" value="EnsemblFungi"/>
</dbReference>
<dbReference type="InterPro" id="IPR011583">
    <property type="entry name" value="Chitinase_II/V-like_cat"/>
</dbReference>
<comment type="similarity">
    <text evidence="9">Belongs to the glycosyl hydrolase 18 family.</text>
</comment>
<dbReference type="Gene3D" id="3.20.20.80">
    <property type="entry name" value="Glycosidases"/>
    <property type="match status" value="1"/>
</dbReference>
<dbReference type="InterPro" id="IPR050314">
    <property type="entry name" value="Glycosyl_Hydrlase_18"/>
</dbReference>
<feature type="domain" description="GH18" evidence="10">
    <location>
        <begin position="3"/>
        <end position="354"/>
    </location>
</feature>
<comment type="catalytic activity">
    <reaction evidence="1">
        <text>Random endo-hydrolysis of N-acetyl-beta-D-glucosaminide (1-&gt;4)-beta-linkages in chitin and chitodextrins.</text>
        <dbReference type="EC" id="3.2.1.14"/>
    </reaction>
</comment>
<dbReference type="InterPro" id="IPR017853">
    <property type="entry name" value="GH"/>
</dbReference>
<evidence type="ECO:0000256" key="2">
    <source>
        <dbReference type="ARBA" id="ARBA00012729"/>
    </source>
</evidence>
<keyword evidence="3 8" id="KW-0378">Hydrolase</keyword>
<dbReference type="SMART" id="SM00636">
    <property type="entry name" value="Glyco_18"/>
    <property type="match status" value="1"/>
</dbReference>
<evidence type="ECO:0000256" key="8">
    <source>
        <dbReference type="RuleBase" id="RU000489"/>
    </source>
</evidence>
<dbReference type="PROSITE" id="PS51910">
    <property type="entry name" value="GH18_2"/>
    <property type="match status" value="1"/>
</dbReference>
<dbReference type="GO" id="GO:0008061">
    <property type="term" value="F:chitin binding"/>
    <property type="evidence" value="ECO:0007669"/>
    <property type="project" value="InterPro"/>
</dbReference>
<evidence type="ECO:0000256" key="3">
    <source>
        <dbReference type="ARBA" id="ARBA00022801"/>
    </source>
</evidence>
<dbReference type="PROSITE" id="PS01095">
    <property type="entry name" value="GH18_1"/>
    <property type="match status" value="1"/>
</dbReference>
<protein>
    <recommendedName>
        <fullName evidence="2">chitinase</fullName>
        <ecNumber evidence="2">3.2.1.14</ecNumber>
    </recommendedName>
</protein>
<evidence type="ECO:0000313" key="11">
    <source>
        <dbReference type="EMBL" id="ODQ81941.1"/>
    </source>
</evidence>
<evidence type="ECO:0000256" key="9">
    <source>
        <dbReference type="RuleBase" id="RU004453"/>
    </source>
</evidence>
<keyword evidence="7" id="KW-0624">Polysaccharide degradation</keyword>
<reference evidence="12" key="1">
    <citation type="submission" date="2016-05" db="EMBL/GenBank/DDBJ databases">
        <title>Comparative genomics of biotechnologically important yeasts.</title>
        <authorList>
            <consortium name="DOE Joint Genome Institute"/>
            <person name="Riley R."/>
            <person name="Haridas S."/>
            <person name="Wolfe K.H."/>
            <person name="Lopes M.R."/>
            <person name="Hittinger C.T."/>
            <person name="Goker M."/>
            <person name="Salamov A."/>
            <person name="Wisecaver J."/>
            <person name="Long T.M."/>
            <person name="Aerts A.L."/>
            <person name="Barry K."/>
            <person name="Choi C."/>
            <person name="Clum A."/>
            <person name="Coughlan A.Y."/>
            <person name="Deshpande S."/>
            <person name="Douglass A.P."/>
            <person name="Hanson S.J."/>
            <person name="Klenk H.-P."/>
            <person name="Labutti K."/>
            <person name="Lapidus A."/>
            <person name="Lindquist E."/>
            <person name="Lipzen A."/>
            <person name="Meier-Kolthoff J.P."/>
            <person name="Ohm R.A."/>
            <person name="Otillar R.P."/>
            <person name="Pangilinan J."/>
            <person name="Peng Y."/>
            <person name="Rokas A."/>
            <person name="Rosa C.A."/>
            <person name="Scheuner C."/>
            <person name="Sibirny A.A."/>
            <person name="Slot J.C."/>
            <person name="Stielow J.B."/>
            <person name="Sun H."/>
            <person name="Kurtzman C.P."/>
            <person name="Blackwell M."/>
            <person name="Grigoriev I.V."/>
            <person name="Jeffries T.W."/>
        </authorList>
    </citation>
    <scope>NUCLEOTIDE SEQUENCE [LARGE SCALE GENOMIC DNA]</scope>
    <source>
        <strain evidence="12">NRRL Y-12698</strain>
    </source>
</reference>
<dbReference type="AlphaFoldDB" id="A0A1E3QWE0"/>
<dbReference type="STRING" id="984486.A0A1E3QWE0"/>
<dbReference type="RefSeq" id="XP_018987269.1">
    <property type="nucleotide sequence ID" value="XM_019128094.1"/>
</dbReference>
<dbReference type="InterPro" id="IPR029070">
    <property type="entry name" value="Chitinase_insertion_sf"/>
</dbReference>
<evidence type="ECO:0000256" key="6">
    <source>
        <dbReference type="ARBA" id="ARBA00023295"/>
    </source>
</evidence>
<dbReference type="EC" id="3.2.1.14" evidence="2"/>
<evidence type="ECO:0000256" key="7">
    <source>
        <dbReference type="ARBA" id="ARBA00023326"/>
    </source>
</evidence>
<organism evidence="11 12">
    <name type="scientific">Babjeviella inositovora NRRL Y-12698</name>
    <dbReference type="NCBI Taxonomy" id="984486"/>
    <lineage>
        <taxon>Eukaryota</taxon>
        <taxon>Fungi</taxon>
        <taxon>Dikarya</taxon>
        <taxon>Ascomycota</taxon>
        <taxon>Saccharomycotina</taxon>
        <taxon>Pichiomycetes</taxon>
        <taxon>Serinales incertae sedis</taxon>
        <taxon>Babjeviella</taxon>
    </lineage>
</organism>
<dbReference type="PANTHER" id="PTHR11177:SF317">
    <property type="entry name" value="CHITINASE 12-RELATED"/>
    <property type="match status" value="1"/>
</dbReference>
<dbReference type="PANTHER" id="PTHR11177">
    <property type="entry name" value="CHITINASE"/>
    <property type="match status" value="1"/>
</dbReference>
<dbReference type="SUPFAM" id="SSF51445">
    <property type="entry name" value="(Trans)glycosidases"/>
    <property type="match status" value="1"/>
</dbReference>
<gene>
    <name evidence="11" type="ORF">BABINDRAFT_160162</name>
</gene>
<dbReference type="Pfam" id="PF00704">
    <property type="entry name" value="Glyco_hydro_18"/>
    <property type="match status" value="1"/>
</dbReference>
<accession>A0A1E3QWE0</accession>
<name>A0A1E3QWE0_9ASCO</name>
<evidence type="ECO:0000256" key="5">
    <source>
        <dbReference type="ARBA" id="ARBA00023277"/>
    </source>
</evidence>
<dbReference type="GO" id="GO:0006032">
    <property type="term" value="P:chitin catabolic process"/>
    <property type="evidence" value="ECO:0007669"/>
    <property type="project" value="UniProtKB-KW"/>
</dbReference>
<sequence length="381" mass="42072">MSIRTCMYYTNWSVYEPKNHQARDIPLENVTNLFYAFIAMDIDTGKLKFSDEWADIQKELDINGVLCKGSLGQIYALKQKFRHTKVSMSIGGWGTSETFVSIVSDEAKFANLVASCMFFVSEYGFDGIDVDWEYPQNAVEAARLVELLRRLRSGLDELETVVNLGSGSMLLSIAAPAAPEQASILQASEIDQYVSFWNLMCYDYTGAWSGQTGYHSNLFGGALSTDLAVKYYIQQGVNPQKLVIGMPNYGRGFSGTTREIGNTFNGVGSGSSGDAGVWLYKTLPLPGTTEEFDYRKVSASCYEPVQGLLVVYDNQQSAKIKAKYVLSNGLGGAMWWESCGEDYANLERSTLHNFVATLGSDCLERCENNLSYPSSAFLTGV</sequence>
<evidence type="ECO:0000313" key="12">
    <source>
        <dbReference type="Proteomes" id="UP000094336"/>
    </source>
</evidence>
<dbReference type="GO" id="GO:0035885">
    <property type="term" value="F:exochitinase activity"/>
    <property type="evidence" value="ECO:0007669"/>
    <property type="project" value="EnsemblFungi"/>
</dbReference>
<dbReference type="EMBL" id="KV454427">
    <property type="protein sequence ID" value="ODQ81941.1"/>
    <property type="molecule type" value="Genomic_DNA"/>
</dbReference>
<dbReference type="InterPro" id="IPR001579">
    <property type="entry name" value="Glyco_hydro_18_chit_AS"/>
</dbReference>
<dbReference type="SUPFAM" id="SSF54556">
    <property type="entry name" value="Chitinase insertion domain"/>
    <property type="match status" value="1"/>
</dbReference>
<evidence type="ECO:0000256" key="4">
    <source>
        <dbReference type="ARBA" id="ARBA00023024"/>
    </source>
</evidence>
<keyword evidence="5" id="KW-0119">Carbohydrate metabolism</keyword>
<dbReference type="GeneID" id="30145947"/>
<dbReference type="GO" id="GO:0000272">
    <property type="term" value="P:polysaccharide catabolic process"/>
    <property type="evidence" value="ECO:0007669"/>
    <property type="project" value="UniProtKB-KW"/>
</dbReference>
<dbReference type="CDD" id="cd06548">
    <property type="entry name" value="GH18_chitinase"/>
    <property type="match status" value="1"/>
</dbReference>
<keyword evidence="4" id="KW-0146">Chitin degradation</keyword>
<dbReference type="GO" id="GO:0008843">
    <property type="term" value="F:endochitinase activity"/>
    <property type="evidence" value="ECO:0007669"/>
    <property type="project" value="UniProtKB-EC"/>
</dbReference>
<proteinExistence type="inferred from homology"/>
<dbReference type="GO" id="GO:0005576">
    <property type="term" value="C:extracellular region"/>
    <property type="evidence" value="ECO:0007669"/>
    <property type="project" value="TreeGrafter"/>
</dbReference>
<dbReference type="InterPro" id="IPR001223">
    <property type="entry name" value="Glyco_hydro18_cat"/>
</dbReference>
<evidence type="ECO:0000256" key="1">
    <source>
        <dbReference type="ARBA" id="ARBA00000822"/>
    </source>
</evidence>
<evidence type="ECO:0000259" key="10">
    <source>
        <dbReference type="PROSITE" id="PS51910"/>
    </source>
</evidence>